<evidence type="ECO:0000313" key="1">
    <source>
        <dbReference type="EMBL" id="MBW0486329.1"/>
    </source>
</evidence>
<keyword evidence="2" id="KW-1185">Reference proteome</keyword>
<accession>A0A9Q3CJ80</accession>
<organism evidence="1 2">
    <name type="scientific">Austropuccinia psidii MF-1</name>
    <dbReference type="NCBI Taxonomy" id="1389203"/>
    <lineage>
        <taxon>Eukaryota</taxon>
        <taxon>Fungi</taxon>
        <taxon>Dikarya</taxon>
        <taxon>Basidiomycota</taxon>
        <taxon>Pucciniomycotina</taxon>
        <taxon>Pucciniomycetes</taxon>
        <taxon>Pucciniales</taxon>
        <taxon>Sphaerophragmiaceae</taxon>
        <taxon>Austropuccinia</taxon>
    </lineage>
</organism>
<dbReference type="EMBL" id="AVOT02008601">
    <property type="protein sequence ID" value="MBW0486329.1"/>
    <property type="molecule type" value="Genomic_DNA"/>
</dbReference>
<name>A0A9Q3CJ80_9BASI</name>
<comment type="caution">
    <text evidence="1">The sequence shown here is derived from an EMBL/GenBank/DDBJ whole genome shotgun (WGS) entry which is preliminary data.</text>
</comment>
<evidence type="ECO:0000313" key="2">
    <source>
        <dbReference type="Proteomes" id="UP000765509"/>
    </source>
</evidence>
<dbReference type="Proteomes" id="UP000765509">
    <property type="component" value="Unassembled WGS sequence"/>
</dbReference>
<gene>
    <name evidence="1" type="ORF">O181_026044</name>
</gene>
<sequence>MKHSFIQLQISREIIDPENSNDFKRVSYYLLSDFWDMALFGEGRPTMTYFEKPEIMSKDEVKERLHITRSRICGKGANEHVSPSLSWHATSFCTKWLWNVEFNKHDKGHINKELDKLTMKSSH</sequence>
<proteinExistence type="predicted"/>
<dbReference type="AlphaFoldDB" id="A0A9Q3CJ80"/>
<protein>
    <submittedName>
        <fullName evidence="1">Uncharacterized protein</fullName>
    </submittedName>
</protein>
<reference evidence="1" key="1">
    <citation type="submission" date="2021-03" db="EMBL/GenBank/DDBJ databases">
        <title>Draft genome sequence of rust myrtle Austropuccinia psidii MF-1, a brazilian biotype.</title>
        <authorList>
            <person name="Quecine M.C."/>
            <person name="Pachon D.M.R."/>
            <person name="Bonatelli M.L."/>
            <person name="Correr F.H."/>
            <person name="Franceschini L.M."/>
            <person name="Leite T.F."/>
            <person name="Margarido G.R.A."/>
            <person name="Almeida C.A."/>
            <person name="Ferrarezi J.A."/>
            <person name="Labate C.A."/>
        </authorList>
    </citation>
    <scope>NUCLEOTIDE SEQUENCE</scope>
    <source>
        <strain evidence="1">MF-1</strain>
    </source>
</reference>